<keyword evidence="2" id="KW-1185">Reference proteome</keyword>
<gene>
    <name evidence="1" type="ORF">BDV96DRAFT_116640</name>
</gene>
<organism evidence="1 2">
    <name type="scientific">Lophiotrema nucula</name>
    <dbReference type="NCBI Taxonomy" id="690887"/>
    <lineage>
        <taxon>Eukaryota</taxon>
        <taxon>Fungi</taxon>
        <taxon>Dikarya</taxon>
        <taxon>Ascomycota</taxon>
        <taxon>Pezizomycotina</taxon>
        <taxon>Dothideomycetes</taxon>
        <taxon>Pleosporomycetidae</taxon>
        <taxon>Pleosporales</taxon>
        <taxon>Lophiotremataceae</taxon>
        <taxon>Lophiotrema</taxon>
    </lineage>
</organism>
<accession>A0A6A5Z5P8</accession>
<dbReference type="EMBL" id="ML977327">
    <property type="protein sequence ID" value="KAF2113738.1"/>
    <property type="molecule type" value="Genomic_DNA"/>
</dbReference>
<sequence>MDRRSLLLRLPAEIRLRIYGFLMPSCRDKRFPSALDSLRRTSHAIKKELDHEIVKDMCSVPNILKNELFAFQNAEIFLTHHREVAGYHLTNIDIKTEVDSVKPFTGSKHLQIFITIDDQLDFEDDPIFPSFDTTFLEVLLRLVPPHIQHLSFYFSGGPHVDLAGQDIVIDKYMAWTTHLIKITTGDGLRLPRTPLRIQTSCEGLTNNPQMMQVFEKMHEGVNKELQGFEKGRLQSRVVRNTLLVVDFLGAKESGCELTN</sequence>
<dbReference type="Proteomes" id="UP000799770">
    <property type="component" value="Unassembled WGS sequence"/>
</dbReference>
<reference evidence="1" key="1">
    <citation type="journal article" date="2020" name="Stud. Mycol.">
        <title>101 Dothideomycetes genomes: a test case for predicting lifestyles and emergence of pathogens.</title>
        <authorList>
            <person name="Haridas S."/>
            <person name="Albert R."/>
            <person name="Binder M."/>
            <person name="Bloem J."/>
            <person name="Labutti K."/>
            <person name="Salamov A."/>
            <person name="Andreopoulos B."/>
            <person name="Baker S."/>
            <person name="Barry K."/>
            <person name="Bills G."/>
            <person name="Bluhm B."/>
            <person name="Cannon C."/>
            <person name="Castanera R."/>
            <person name="Culley D."/>
            <person name="Daum C."/>
            <person name="Ezra D."/>
            <person name="Gonzalez J."/>
            <person name="Henrissat B."/>
            <person name="Kuo A."/>
            <person name="Liang C."/>
            <person name="Lipzen A."/>
            <person name="Lutzoni F."/>
            <person name="Magnuson J."/>
            <person name="Mondo S."/>
            <person name="Nolan M."/>
            <person name="Ohm R."/>
            <person name="Pangilinan J."/>
            <person name="Park H.-J."/>
            <person name="Ramirez L."/>
            <person name="Alfaro M."/>
            <person name="Sun H."/>
            <person name="Tritt A."/>
            <person name="Yoshinaga Y."/>
            <person name="Zwiers L.-H."/>
            <person name="Turgeon B."/>
            <person name="Goodwin S."/>
            <person name="Spatafora J."/>
            <person name="Crous P."/>
            <person name="Grigoriev I."/>
        </authorList>
    </citation>
    <scope>NUCLEOTIDE SEQUENCE</scope>
    <source>
        <strain evidence="1">CBS 627.86</strain>
    </source>
</reference>
<evidence type="ECO:0000313" key="2">
    <source>
        <dbReference type="Proteomes" id="UP000799770"/>
    </source>
</evidence>
<protein>
    <recommendedName>
        <fullName evidence="3">F-box domain-containing protein</fullName>
    </recommendedName>
</protein>
<proteinExistence type="predicted"/>
<dbReference type="AlphaFoldDB" id="A0A6A5Z5P8"/>
<evidence type="ECO:0000313" key="1">
    <source>
        <dbReference type="EMBL" id="KAF2113738.1"/>
    </source>
</evidence>
<evidence type="ECO:0008006" key="3">
    <source>
        <dbReference type="Google" id="ProtNLM"/>
    </source>
</evidence>
<name>A0A6A5Z5P8_9PLEO</name>